<feature type="compositionally biased region" description="Basic and acidic residues" evidence="1">
    <location>
        <begin position="76"/>
        <end position="90"/>
    </location>
</feature>
<feature type="compositionally biased region" description="Basic and acidic residues" evidence="1">
    <location>
        <begin position="50"/>
        <end position="59"/>
    </location>
</feature>
<sequence>MLTGERRCGGSRRTPGATSPRRMGIGASGRRGDETRGRGRGRMGWIRMLTGERMRREQENAGATSASRMPAAGQARRRESRAAGEETGRIGEAKVVQRSAAVYSYAQAHEAGMFSSPKKSHVDPTSQSTIFFHLTPLYSHLNPNLQGIHQWVGRIVSVGGEKLKAEAAG</sequence>
<protein>
    <submittedName>
        <fullName evidence="2">Uncharacterized protein</fullName>
    </submittedName>
</protein>
<evidence type="ECO:0000256" key="1">
    <source>
        <dbReference type="SAM" id="MobiDB-lite"/>
    </source>
</evidence>
<reference evidence="2" key="2">
    <citation type="submission" date="2015-03" db="UniProtKB">
        <authorList>
            <consortium name="EnsemblPlants"/>
        </authorList>
    </citation>
    <scope>IDENTIFICATION</scope>
</reference>
<dbReference type="AlphaFoldDB" id="A0A0D3F2X1"/>
<dbReference type="Proteomes" id="UP000026960">
    <property type="component" value="Chromosome 2"/>
</dbReference>
<proteinExistence type="predicted"/>
<evidence type="ECO:0000313" key="3">
    <source>
        <dbReference type="Proteomes" id="UP000026960"/>
    </source>
</evidence>
<dbReference type="EnsemblPlants" id="OBART02G10080.1">
    <property type="protein sequence ID" value="OBART02G10080.1"/>
    <property type="gene ID" value="OBART02G10080"/>
</dbReference>
<accession>A0A0D3F2X1</accession>
<dbReference type="PaxDb" id="65489-OBART02G10080.1"/>
<name>A0A0D3F2X1_9ORYZ</name>
<dbReference type="HOGENOM" id="CLU_121645_0_0_1"/>
<dbReference type="Gramene" id="OBART02G10080.1">
    <property type="protein sequence ID" value="OBART02G10080.1"/>
    <property type="gene ID" value="OBART02G10080"/>
</dbReference>
<feature type="region of interest" description="Disordered" evidence="1">
    <location>
        <begin position="1"/>
        <end position="90"/>
    </location>
</feature>
<evidence type="ECO:0000313" key="2">
    <source>
        <dbReference type="EnsemblPlants" id="OBART02G10080.1"/>
    </source>
</evidence>
<keyword evidence="3" id="KW-1185">Reference proteome</keyword>
<organism evidence="2">
    <name type="scientific">Oryza barthii</name>
    <dbReference type="NCBI Taxonomy" id="65489"/>
    <lineage>
        <taxon>Eukaryota</taxon>
        <taxon>Viridiplantae</taxon>
        <taxon>Streptophyta</taxon>
        <taxon>Embryophyta</taxon>
        <taxon>Tracheophyta</taxon>
        <taxon>Spermatophyta</taxon>
        <taxon>Magnoliopsida</taxon>
        <taxon>Liliopsida</taxon>
        <taxon>Poales</taxon>
        <taxon>Poaceae</taxon>
        <taxon>BOP clade</taxon>
        <taxon>Oryzoideae</taxon>
        <taxon>Oryzeae</taxon>
        <taxon>Oryzinae</taxon>
        <taxon>Oryza</taxon>
    </lineage>
</organism>
<reference evidence="2" key="1">
    <citation type="journal article" date="2009" name="Rice">
        <title>De Novo Next Generation Sequencing of Plant Genomes.</title>
        <authorList>
            <person name="Rounsley S."/>
            <person name="Marri P.R."/>
            <person name="Yu Y."/>
            <person name="He R."/>
            <person name="Sisneros N."/>
            <person name="Goicoechea J.L."/>
            <person name="Lee S.J."/>
            <person name="Angelova A."/>
            <person name="Kudrna D."/>
            <person name="Luo M."/>
            <person name="Affourtit J."/>
            <person name="Desany B."/>
            <person name="Knight J."/>
            <person name="Niazi F."/>
            <person name="Egholm M."/>
            <person name="Wing R.A."/>
        </authorList>
    </citation>
    <scope>NUCLEOTIDE SEQUENCE [LARGE SCALE GENOMIC DNA]</scope>
    <source>
        <strain evidence="2">cv. IRGC 105608</strain>
    </source>
</reference>